<accession>A0A7X2XG39</accession>
<keyword evidence="9" id="KW-1185">Reference proteome</keyword>
<gene>
    <name evidence="7" type="ORF">GMD11_07365</name>
    <name evidence="8" type="ORF">GMD18_07020</name>
</gene>
<dbReference type="Proteomes" id="UP000484547">
    <property type="component" value="Unassembled WGS sequence"/>
</dbReference>
<dbReference type="GO" id="GO:0005737">
    <property type="term" value="C:cytoplasm"/>
    <property type="evidence" value="ECO:0007669"/>
    <property type="project" value="TreeGrafter"/>
</dbReference>
<evidence type="ECO:0000313" key="9">
    <source>
        <dbReference type="Proteomes" id="UP000443070"/>
    </source>
</evidence>
<dbReference type="Gene3D" id="3.30.930.10">
    <property type="entry name" value="Bira Bifunctional Protein, Domain 2"/>
    <property type="match status" value="1"/>
</dbReference>
<comment type="caution">
    <text evidence="7">The sequence shown here is derived from an EMBL/GenBank/DDBJ whole genome shotgun (WGS) entry which is preliminary data.</text>
</comment>
<dbReference type="PANTHER" id="PTHR12835">
    <property type="entry name" value="BIOTIN PROTEIN LIGASE"/>
    <property type="match status" value="1"/>
</dbReference>
<dbReference type="Proteomes" id="UP000443070">
    <property type="component" value="Unassembled WGS sequence"/>
</dbReference>
<dbReference type="InterPro" id="IPR008988">
    <property type="entry name" value="Transcriptional_repressor_C"/>
</dbReference>
<name>A0A7X2XG39_9FIRM</name>
<keyword evidence="1 7" id="KW-0436">Ligase</keyword>
<dbReference type="Gene3D" id="2.30.30.100">
    <property type="match status" value="1"/>
</dbReference>
<dbReference type="InterPro" id="IPR003142">
    <property type="entry name" value="BPL_C"/>
</dbReference>
<evidence type="ECO:0000256" key="4">
    <source>
        <dbReference type="ARBA" id="ARBA00023267"/>
    </source>
</evidence>
<dbReference type="InterPro" id="IPR004143">
    <property type="entry name" value="BPL_LPL_catalytic"/>
</dbReference>
<dbReference type="SUPFAM" id="SSF55681">
    <property type="entry name" value="Class II aaRS and biotin synthetases"/>
    <property type="match status" value="1"/>
</dbReference>
<dbReference type="InterPro" id="IPR045864">
    <property type="entry name" value="aa-tRNA-synth_II/BPL/LPL"/>
</dbReference>
<dbReference type="OrthoDB" id="9807064at2"/>
<dbReference type="PANTHER" id="PTHR12835:SF5">
    <property type="entry name" value="BIOTIN--PROTEIN LIGASE"/>
    <property type="match status" value="1"/>
</dbReference>
<dbReference type="CDD" id="cd16442">
    <property type="entry name" value="BPL"/>
    <property type="match status" value="1"/>
</dbReference>
<dbReference type="EMBL" id="WNBW01000004">
    <property type="protein sequence ID" value="MTU04142.1"/>
    <property type="molecule type" value="Genomic_DNA"/>
</dbReference>
<sequence>MKMVEIKKILHNKIHYYEQLDSTNLKALELAKQGAVEGTVVVAARQTAGRGRLRRKWESPEGKGLWFSMILRPTIAAEYCAQITLLTAVAVVKALQVVTDKKFSIKWPNDIMLDGKKVCGILAEMALAADGSIEYAVVGIGININMSSEDFGAQLEATATSLYLATGIEYEHEQVLKAFLDEFDLLYSHWHCCGFALIRQDWLDYSCTLGHKVTVRDNDTEIYSGVAEDMDDYGSLLVRNAAGKIESFDFGEISIRSC</sequence>
<evidence type="ECO:0000256" key="2">
    <source>
        <dbReference type="ARBA" id="ARBA00022741"/>
    </source>
</evidence>
<dbReference type="PROSITE" id="PS51733">
    <property type="entry name" value="BPL_LPL_CATALYTIC"/>
    <property type="match status" value="1"/>
</dbReference>
<dbReference type="GO" id="GO:0016740">
    <property type="term" value="F:transferase activity"/>
    <property type="evidence" value="ECO:0007669"/>
    <property type="project" value="UniProtKB-ARBA"/>
</dbReference>
<keyword evidence="3" id="KW-0067">ATP-binding</keyword>
<dbReference type="GO" id="GO:0005524">
    <property type="term" value="F:ATP binding"/>
    <property type="evidence" value="ECO:0007669"/>
    <property type="project" value="UniProtKB-KW"/>
</dbReference>
<evidence type="ECO:0000256" key="3">
    <source>
        <dbReference type="ARBA" id="ARBA00022840"/>
    </source>
</evidence>
<organism evidence="7 10">
    <name type="scientific">Phascolarctobacterium faecium</name>
    <dbReference type="NCBI Taxonomy" id="33025"/>
    <lineage>
        <taxon>Bacteria</taxon>
        <taxon>Bacillati</taxon>
        <taxon>Bacillota</taxon>
        <taxon>Negativicutes</taxon>
        <taxon>Acidaminococcales</taxon>
        <taxon>Acidaminococcaceae</taxon>
        <taxon>Phascolarctobacterium</taxon>
    </lineage>
</organism>
<dbReference type="GO" id="GO:0004077">
    <property type="term" value="F:biotin--[biotin carboxyl-carrier protein] ligase activity"/>
    <property type="evidence" value="ECO:0007669"/>
    <property type="project" value="UniProtKB-EC"/>
</dbReference>
<evidence type="ECO:0000313" key="8">
    <source>
        <dbReference type="EMBL" id="MTU04142.1"/>
    </source>
</evidence>
<dbReference type="SUPFAM" id="SSF50037">
    <property type="entry name" value="C-terminal domain of transcriptional repressors"/>
    <property type="match status" value="1"/>
</dbReference>
<dbReference type="AlphaFoldDB" id="A0A7X2XG39"/>
<dbReference type="InterPro" id="IPR004408">
    <property type="entry name" value="Biotin_CoA_COase_ligase"/>
</dbReference>
<protein>
    <recommendedName>
        <fullName evidence="5">biotin--[biotin carboxyl-carrier protein] ligase</fullName>
        <ecNumber evidence="5">6.3.4.15</ecNumber>
    </recommendedName>
</protein>
<feature type="domain" description="BPL/LPL catalytic" evidence="6">
    <location>
        <begin position="4"/>
        <end position="191"/>
    </location>
</feature>
<dbReference type="EC" id="6.3.4.15" evidence="5"/>
<keyword evidence="2" id="KW-0547">Nucleotide-binding</keyword>
<dbReference type="EMBL" id="WNBM01000004">
    <property type="protein sequence ID" value="MTT76078.1"/>
    <property type="molecule type" value="Genomic_DNA"/>
</dbReference>
<dbReference type="GO" id="GO:0009249">
    <property type="term" value="P:protein lipoylation"/>
    <property type="evidence" value="ECO:0007669"/>
    <property type="project" value="UniProtKB-ARBA"/>
</dbReference>
<keyword evidence="4" id="KW-0092">Biotin</keyword>
<dbReference type="RefSeq" id="WP_155164041.1">
    <property type="nucleotide sequence ID" value="NZ_WNBG01000004.1"/>
</dbReference>
<evidence type="ECO:0000313" key="10">
    <source>
        <dbReference type="Proteomes" id="UP000484547"/>
    </source>
</evidence>
<dbReference type="Pfam" id="PF03099">
    <property type="entry name" value="BPL_LplA_LipB"/>
    <property type="match status" value="1"/>
</dbReference>
<dbReference type="Pfam" id="PF02237">
    <property type="entry name" value="BPL_C"/>
    <property type="match status" value="1"/>
</dbReference>
<dbReference type="NCBIfam" id="TIGR00121">
    <property type="entry name" value="birA_ligase"/>
    <property type="match status" value="1"/>
</dbReference>
<evidence type="ECO:0000256" key="5">
    <source>
        <dbReference type="ARBA" id="ARBA00024227"/>
    </source>
</evidence>
<proteinExistence type="predicted"/>
<evidence type="ECO:0000256" key="1">
    <source>
        <dbReference type="ARBA" id="ARBA00022598"/>
    </source>
</evidence>
<reference evidence="9 10" key="1">
    <citation type="journal article" date="2019" name="Nat. Med.">
        <title>A library of human gut bacterial isolates paired with longitudinal multiomics data enables mechanistic microbiome research.</title>
        <authorList>
            <person name="Poyet M."/>
            <person name="Groussin M."/>
            <person name="Gibbons S.M."/>
            <person name="Avila-Pacheco J."/>
            <person name="Jiang X."/>
            <person name="Kearney S.M."/>
            <person name="Perrotta A.R."/>
            <person name="Berdy B."/>
            <person name="Zhao S."/>
            <person name="Lieberman T.D."/>
            <person name="Swanson P.K."/>
            <person name="Smith M."/>
            <person name="Roesemann S."/>
            <person name="Alexander J.E."/>
            <person name="Rich S.A."/>
            <person name="Livny J."/>
            <person name="Vlamakis H."/>
            <person name="Clish C."/>
            <person name="Bullock K."/>
            <person name="Deik A."/>
            <person name="Scott J."/>
            <person name="Pierce K.A."/>
            <person name="Xavier R.J."/>
            <person name="Alm E.J."/>
        </authorList>
    </citation>
    <scope>NUCLEOTIDE SEQUENCE [LARGE SCALE GENOMIC DNA]</scope>
    <source>
        <strain evidence="7 10">BIOML-A13</strain>
        <strain evidence="8 9">BIOML-A3</strain>
    </source>
</reference>
<evidence type="ECO:0000313" key="7">
    <source>
        <dbReference type="EMBL" id="MTT76078.1"/>
    </source>
</evidence>
<evidence type="ECO:0000259" key="6">
    <source>
        <dbReference type="PROSITE" id="PS51733"/>
    </source>
</evidence>